<gene>
    <name evidence="4" type="ORF">SAY87_008982</name>
</gene>
<dbReference type="InterPro" id="IPR006571">
    <property type="entry name" value="TLDc_dom"/>
</dbReference>
<dbReference type="PROSITE" id="PS00018">
    <property type="entry name" value="EF_HAND_1"/>
    <property type="match status" value="1"/>
</dbReference>
<dbReference type="InterPro" id="IPR002048">
    <property type="entry name" value="EF_hand_dom"/>
</dbReference>
<dbReference type="SUPFAM" id="SSF47473">
    <property type="entry name" value="EF-hand"/>
    <property type="match status" value="1"/>
</dbReference>
<comment type="caution">
    <text evidence="4">The sequence shown here is derived from an EMBL/GenBank/DDBJ whole genome shotgun (WGS) entry which is preliminary data.</text>
</comment>
<dbReference type="PROSITE" id="PS50222">
    <property type="entry name" value="EF_HAND_2"/>
    <property type="match status" value="1"/>
</dbReference>
<protein>
    <recommendedName>
        <fullName evidence="6">TLD domain-containing protein 1</fullName>
    </recommendedName>
</protein>
<dbReference type="EMBL" id="JAXIOK010000014">
    <property type="protein sequence ID" value="KAK4755225.1"/>
    <property type="molecule type" value="Genomic_DNA"/>
</dbReference>
<reference evidence="4 5" key="1">
    <citation type="journal article" date="2023" name="Hortic Res">
        <title>Pangenome of water caltrop reveals structural variations and asymmetric subgenome divergence after allopolyploidization.</title>
        <authorList>
            <person name="Zhang X."/>
            <person name="Chen Y."/>
            <person name="Wang L."/>
            <person name="Yuan Y."/>
            <person name="Fang M."/>
            <person name="Shi L."/>
            <person name="Lu R."/>
            <person name="Comes H.P."/>
            <person name="Ma Y."/>
            <person name="Chen Y."/>
            <person name="Huang G."/>
            <person name="Zhou Y."/>
            <person name="Zheng Z."/>
            <person name="Qiu Y."/>
        </authorList>
    </citation>
    <scope>NUCLEOTIDE SEQUENCE [LARGE SCALE GENOMIC DNA]</scope>
    <source>
        <tissue evidence="4">Roots</tissue>
    </source>
</reference>
<dbReference type="Gene3D" id="1.10.238.10">
    <property type="entry name" value="EF-hand"/>
    <property type="match status" value="1"/>
</dbReference>
<dbReference type="AlphaFoldDB" id="A0AAN7Q1R9"/>
<dbReference type="InterPro" id="IPR011992">
    <property type="entry name" value="EF-hand-dom_pair"/>
</dbReference>
<dbReference type="Pfam" id="PF07534">
    <property type="entry name" value="TLD"/>
    <property type="match status" value="1"/>
</dbReference>
<evidence type="ECO:0000313" key="4">
    <source>
        <dbReference type="EMBL" id="KAK4755225.1"/>
    </source>
</evidence>
<proteinExistence type="predicted"/>
<evidence type="ECO:0000256" key="1">
    <source>
        <dbReference type="ARBA" id="ARBA00022837"/>
    </source>
</evidence>
<feature type="domain" description="TLDc" evidence="3">
    <location>
        <begin position="217"/>
        <end position="385"/>
    </location>
</feature>
<dbReference type="PANTHER" id="PTHR23354:SF95">
    <property type="entry name" value="CALCIUM-BINDING EF-HAND FAMILY PROTEIN-RELATED"/>
    <property type="match status" value="1"/>
</dbReference>
<dbReference type="SMART" id="SM00584">
    <property type="entry name" value="TLDc"/>
    <property type="match status" value="1"/>
</dbReference>
<keyword evidence="5" id="KW-1185">Reference proteome</keyword>
<keyword evidence="1" id="KW-0106">Calcium</keyword>
<name>A0AAN7Q1R9_9MYRT</name>
<dbReference type="PROSITE" id="PS51886">
    <property type="entry name" value="TLDC"/>
    <property type="match status" value="1"/>
</dbReference>
<dbReference type="PANTHER" id="PTHR23354">
    <property type="entry name" value="NUCLEOLAR PROTEIN 7/ESTROGEN RECEPTOR COACTIVATOR-RELATED"/>
    <property type="match status" value="1"/>
</dbReference>
<evidence type="ECO:0000259" key="2">
    <source>
        <dbReference type="PROSITE" id="PS50222"/>
    </source>
</evidence>
<dbReference type="Proteomes" id="UP001345219">
    <property type="component" value="Chromosome 8"/>
</dbReference>
<dbReference type="GO" id="GO:0005509">
    <property type="term" value="F:calcium ion binding"/>
    <property type="evidence" value="ECO:0007669"/>
    <property type="project" value="InterPro"/>
</dbReference>
<evidence type="ECO:0008006" key="6">
    <source>
        <dbReference type="Google" id="ProtNLM"/>
    </source>
</evidence>
<dbReference type="InterPro" id="IPR018247">
    <property type="entry name" value="EF_Hand_1_Ca_BS"/>
</dbReference>
<evidence type="ECO:0000313" key="5">
    <source>
        <dbReference type="Proteomes" id="UP001345219"/>
    </source>
</evidence>
<organism evidence="4 5">
    <name type="scientific">Trapa incisa</name>
    <dbReference type="NCBI Taxonomy" id="236973"/>
    <lineage>
        <taxon>Eukaryota</taxon>
        <taxon>Viridiplantae</taxon>
        <taxon>Streptophyta</taxon>
        <taxon>Embryophyta</taxon>
        <taxon>Tracheophyta</taxon>
        <taxon>Spermatophyta</taxon>
        <taxon>Magnoliopsida</taxon>
        <taxon>eudicotyledons</taxon>
        <taxon>Gunneridae</taxon>
        <taxon>Pentapetalae</taxon>
        <taxon>rosids</taxon>
        <taxon>malvids</taxon>
        <taxon>Myrtales</taxon>
        <taxon>Lythraceae</taxon>
        <taxon>Trapa</taxon>
    </lineage>
</organism>
<accession>A0AAN7Q1R9</accession>
<evidence type="ECO:0000259" key="3">
    <source>
        <dbReference type="PROSITE" id="PS51886"/>
    </source>
</evidence>
<sequence length="421" mass="47207">MGNAQSPPADPRFSSASRAFTEKELEDLRSLFFSLAAQSQTGGHFITLPVFQTYFQLHGPLGERMFDLITQKGKDQKLTFEELVIAKATYEKGTSEEIEEFIYQFLDVNGDGMLGRSDLESVLTTIFKNIFDNKLSKGHYSSSQDIVSIFIDGANFSRSTGGLDEKSMSLADLRSWFAVLPSARKFLGSLLVPPDTGKPGSQVPRLIHGDNVDSNLIILKKEYAWHIGGVLAEQELEEWRLLYHSSYNGLSFSTFLGNINNRHGKTVLIIKDKEGHIYGGYASQPWERHGDFYGDMKSFIFQLYPKASIHRPTGVNRNLQWCAVNFSSEDIPNGIGFGGRVNHFGLFISASFDQGQTFACTTFGSQCLSRANRICPEVIECWEVVQETKKEKQEALKGTVLERFKEDRHMLNMVGLANSSE</sequence>
<feature type="domain" description="EF-hand" evidence="2">
    <location>
        <begin position="94"/>
        <end position="129"/>
    </location>
</feature>